<keyword evidence="10 12" id="KW-0539">Nucleus</keyword>
<dbReference type="SMART" id="SM00399">
    <property type="entry name" value="ZnF_C4"/>
    <property type="match status" value="1"/>
</dbReference>
<evidence type="ECO:0000259" key="14">
    <source>
        <dbReference type="PROSITE" id="PS51843"/>
    </source>
</evidence>
<dbReference type="InterPro" id="IPR013088">
    <property type="entry name" value="Znf_NHR/GATA"/>
</dbReference>
<dbReference type="CDD" id="cd07167">
    <property type="entry name" value="NR_DBD_Lrh-1_like"/>
    <property type="match status" value="1"/>
</dbReference>
<dbReference type="Pfam" id="PF00104">
    <property type="entry name" value="Hormone_recep"/>
    <property type="match status" value="1"/>
</dbReference>
<dbReference type="SUPFAM" id="SSF48508">
    <property type="entry name" value="Nuclear receptor ligand-binding domain"/>
    <property type="match status" value="1"/>
</dbReference>
<dbReference type="GO" id="GO:0004879">
    <property type="term" value="F:nuclear receptor activity"/>
    <property type="evidence" value="ECO:0007669"/>
    <property type="project" value="InterPro"/>
</dbReference>
<sequence>MKPNNMIDEELTRRMEFGCEVDLEELCPVCGDKVSGYHYGLLTCESCKGFFKRTVQNNKTYTCVDNQQCRIDKAQRKRCPFCRFQKCLHVGMRLEAVRADRMRGGRNKFGPTYKRDRALKQQQREAFIRAHKFRTESGTPVASWIQNGDLTFTESLNASSWTIKYSNAVVDAVTLVEPRDPCSGLRFTQDPQAPPLVMEFLLYDPDELQQHRNTEVHCEQKTTGCCAFTQVYAVVDLLLHSIVEWARMSALFKQLQISDQMKLLHHGWSELLALDIISGQVLYDRPSLLLVGGYEVELSCTEYPPAPSLLDLTQRGQALVEKLHALKVDHQELASIKYLILFNPAGKHLEDAGFIEKVKLQVGGALLEHTRTTSPQLPDRFAHLLDFLSELRPLGCLVEEYLRCRHLRGEVPCNSLLDEMLHAKHSCP</sequence>
<evidence type="ECO:0000256" key="12">
    <source>
        <dbReference type="RuleBase" id="RU004334"/>
    </source>
</evidence>
<evidence type="ECO:0000256" key="7">
    <source>
        <dbReference type="ARBA" id="ARBA00023125"/>
    </source>
</evidence>
<comment type="similarity">
    <text evidence="2">Belongs to the nuclear hormone receptor family. NR5 subfamily.</text>
</comment>
<dbReference type="FunFam" id="3.30.50.10:FF:000006">
    <property type="entry name" value="Nuclear receptor subfamily 5 group A member"/>
    <property type="match status" value="1"/>
</dbReference>
<dbReference type="InterPro" id="IPR001628">
    <property type="entry name" value="Znf_hrmn_rcpt"/>
</dbReference>
<dbReference type="PROSITE" id="PS00031">
    <property type="entry name" value="NUCLEAR_REC_DBD_1"/>
    <property type="match status" value="1"/>
</dbReference>
<feature type="domain" description="Nuclear receptor" evidence="13">
    <location>
        <begin position="24"/>
        <end position="99"/>
    </location>
</feature>
<evidence type="ECO:0000256" key="5">
    <source>
        <dbReference type="ARBA" id="ARBA00022833"/>
    </source>
</evidence>
<dbReference type="PIRSF" id="PIRSF002530">
    <property type="entry name" value="Nuc_orph_FTZ-F1"/>
    <property type="match status" value="1"/>
</dbReference>
<keyword evidence="3 12" id="KW-0479">Metal-binding</keyword>
<evidence type="ECO:0000313" key="15">
    <source>
        <dbReference type="EMBL" id="KAF6724412.1"/>
    </source>
</evidence>
<dbReference type="Pfam" id="PF00105">
    <property type="entry name" value="zf-C4"/>
    <property type="match status" value="1"/>
</dbReference>
<dbReference type="Proteomes" id="UP000646548">
    <property type="component" value="Unassembled WGS sequence"/>
</dbReference>
<keyword evidence="8 12" id="KW-0804">Transcription</keyword>
<evidence type="ECO:0000256" key="8">
    <source>
        <dbReference type="ARBA" id="ARBA00023163"/>
    </source>
</evidence>
<evidence type="ECO:0000313" key="16">
    <source>
        <dbReference type="Proteomes" id="UP000646548"/>
    </source>
</evidence>
<dbReference type="PANTHER" id="PTHR24086:SF48">
    <property type="entry name" value="FF1D-RELATED"/>
    <property type="match status" value="1"/>
</dbReference>
<dbReference type="SMART" id="SM00430">
    <property type="entry name" value="HOLI"/>
    <property type="match status" value="1"/>
</dbReference>
<dbReference type="InterPro" id="IPR016355">
    <property type="entry name" value="NR5-like"/>
</dbReference>
<dbReference type="GO" id="GO:0000978">
    <property type="term" value="F:RNA polymerase II cis-regulatory region sequence-specific DNA binding"/>
    <property type="evidence" value="ECO:0007669"/>
    <property type="project" value="TreeGrafter"/>
</dbReference>
<evidence type="ECO:0000256" key="10">
    <source>
        <dbReference type="ARBA" id="ARBA00023242"/>
    </source>
</evidence>
<organism evidence="15 16">
    <name type="scientific">Oryzias melastigma</name>
    <name type="common">Marine medaka</name>
    <dbReference type="NCBI Taxonomy" id="30732"/>
    <lineage>
        <taxon>Eukaryota</taxon>
        <taxon>Metazoa</taxon>
        <taxon>Chordata</taxon>
        <taxon>Craniata</taxon>
        <taxon>Vertebrata</taxon>
        <taxon>Euteleostomi</taxon>
        <taxon>Actinopterygii</taxon>
        <taxon>Neopterygii</taxon>
        <taxon>Teleostei</taxon>
        <taxon>Neoteleostei</taxon>
        <taxon>Acanthomorphata</taxon>
        <taxon>Ovalentaria</taxon>
        <taxon>Atherinomorphae</taxon>
        <taxon>Beloniformes</taxon>
        <taxon>Adrianichthyidae</taxon>
        <taxon>Oryziinae</taxon>
        <taxon>Oryzias</taxon>
    </lineage>
</organism>
<dbReference type="PRINTS" id="PR00398">
    <property type="entry name" value="STRDHORMONER"/>
</dbReference>
<keyword evidence="9 12" id="KW-0675">Receptor</keyword>
<reference evidence="15" key="1">
    <citation type="journal article" name="BMC Genomics">
        <title>Long-read sequencing and de novo genome assembly of marine medaka (Oryzias melastigma).</title>
        <authorList>
            <person name="Liang P."/>
            <person name="Saqib H.S.A."/>
            <person name="Ni X."/>
            <person name="Shen Y."/>
        </authorList>
    </citation>
    <scope>NUCLEOTIDE SEQUENCE</scope>
    <source>
        <strain evidence="15">Bigg-433</strain>
    </source>
</reference>
<evidence type="ECO:0000256" key="3">
    <source>
        <dbReference type="ARBA" id="ARBA00022723"/>
    </source>
</evidence>
<dbReference type="GO" id="GO:0090575">
    <property type="term" value="C:RNA polymerase II transcription regulator complex"/>
    <property type="evidence" value="ECO:0007669"/>
    <property type="project" value="TreeGrafter"/>
</dbReference>
<keyword evidence="7 12" id="KW-0238">DNA-binding</keyword>
<dbReference type="Gene3D" id="3.30.50.10">
    <property type="entry name" value="Erythroid Transcription Factor GATA-1, subunit A"/>
    <property type="match status" value="1"/>
</dbReference>
<evidence type="ECO:0000256" key="9">
    <source>
        <dbReference type="ARBA" id="ARBA00023170"/>
    </source>
</evidence>
<dbReference type="Gene3D" id="1.10.565.10">
    <property type="entry name" value="Retinoid X Receptor"/>
    <property type="match status" value="1"/>
</dbReference>
<evidence type="ECO:0000256" key="4">
    <source>
        <dbReference type="ARBA" id="ARBA00022771"/>
    </source>
</evidence>
<feature type="domain" description="NR LBD" evidence="14">
    <location>
        <begin position="188"/>
        <end position="424"/>
    </location>
</feature>
<evidence type="ECO:0000256" key="2">
    <source>
        <dbReference type="ARBA" id="ARBA00007536"/>
    </source>
</evidence>
<dbReference type="AlphaFoldDB" id="A0A834FB48"/>
<proteinExistence type="inferred from homology"/>
<name>A0A834FB48_ORYME</name>
<dbReference type="PRINTS" id="PR00047">
    <property type="entry name" value="STROIDFINGER"/>
</dbReference>
<dbReference type="InterPro" id="IPR001723">
    <property type="entry name" value="Nuclear_hrmn_rcpt"/>
</dbReference>
<dbReference type="GO" id="GO:0009755">
    <property type="term" value="P:hormone-mediated signaling pathway"/>
    <property type="evidence" value="ECO:0007669"/>
    <property type="project" value="TreeGrafter"/>
</dbReference>
<feature type="binding site" evidence="11">
    <location>
        <position position="401"/>
    </location>
    <ligand>
        <name>a phospholipid derivative</name>
        <dbReference type="ChEBI" id="CHEBI:16247"/>
    </ligand>
</feature>
<dbReference type="GO" id="GO:0009888">
    <property type="term" value="P:tissue development"/>
    <property type="evidence" value="ECO:0007669"/>
    <property type="project" value="TreeGrafter"/>
</dbReference>
<dbReference type="PROSITE" id="PS51030">
    <property type="entry name" value="NUCLEAR_REC_DBD_2"/>
    <property type="match status" value="1"/>
</dbReference>
<evidence type="ECO:0000256" key="6">
    <source>
        <dbReference type="ARBA" id="ARBA00023015"/>
    </source>
</evidence>
<dbReference type="PANTHER" id="PTHR24086">
    <property type="entry name" value="NUCLEAR RECEPTOR SUBFAMILY 5 GROUP A"/>
    <property type="match status" value="1"/>
</dbReference>
<keyword evidence="4 12" id="KW-0863">Zinc-finger</keyword>
<dbReference type="SUPFAM" id="SSF57716">
    <property type="entry name" value="Glucocorticoid receptor-like (DNA-binding domain)"/>
    <property type="match status" value="1"/>
</dbReference>
<keyword evidence="6 12" id="KW-0805">Transcription regulation</keyword>
<gene>
    <name evidence="15" type="ORF">FQA47_016403</name>
</gene>
<comment type="subcellular location">
    <subcellularLocation>
        <location evidence="1 12">Nucleus</location>
    </subcellularLocation>
</comment>
<dbReference type="EMBL" id="WKFB01000394">
    <property type="protein sequence ID" value="KAF6724412.1"/>
    <property type="molecule type" value="Genomic_DNA"/>
</dbReference>
<protein>
    <submittedName>
        <fullName evidence="15">Nuclear receptor subfamily 5 group A member 2</fullName>
    </submittedName>
</protein>
<keyword evidence="5 12" id="KW-0862">Zinc</keyword>
<evidence type="ECO:0000259" key="13">
    <source>
        <dbReference type="PROSITE" id="PS51030"/>
    </source>
</evidence>
<dbReference type="InterPro" id="IPR000536">
    <property type="entry name" value="Nucl_hrmn_rcpt_lig-bd"/>
</dbReference>
<dbReference type="GO" id="GO:0008270">
    <property type="term" value="F:zinc ion binding"/>
    <property type="evidence" value="ECO:0007669"/>
    <property type="project" value="UniProtKB-KW"/>
</dbReference>
<dbReference type="FunFam" id="1.10.565.10:FF:000011">
    <property type="entry name" value="Nuclear receptor subfamily 5, group A, member 2"/>
    <property type="match status" value="1"/>
</dbReference>
<evidence type="ECO:0000256" key="11">
    <source>
        <dbReference type="PIRSR" id="PIRSR002530-1"/>
    </source>
</evidence>
<evidence type="ECO:0000256" key="1">
    <source>
        <dbReference type="ARBA" id="ARBA00004123"/>
    </source>
</evidence>
<comment type="caution">
    <text evidence="15">The sequence shown here is derived from an EMBL/GenBank/DDBJ whole genome shotgun (WGS) entry which is preliminary data.</text>
</comment>
<accession>A0A834FB48</accession>
<dbReference type="InterPro" id="IPR035500">
    <property type="entry name" value="NHR-like_dom_sf"/>
</dbReference>
<dbReference type="PROSITE" id="PS51843">
    <property type="entry name" value="NR_LBD"/>
    <property type="match status" value="1"/>
</dbReference>